<evidence type="ECO:0000256" key="4">
    <source>
        <dbReference type="ARBA" id="ARBA00022825"/>
    </source>
</evidence>
<evidence type="ECO:0000313" key="7">
    <source>
        <dbReference type="EMBL" id="MFD2697968.1"/>
    </source>
</evidence>
<name>A0ABW5SDX6_9FLAO</name>
<dbReference type="Gene3D" id="2.30.42.10">
    <property type="match status" value="1"/>
</dbReference>
<dbReference type="InterPro" id="IPR005151">
    <property type="entry name" value="Tail-specific_protease"/>
</dbReference>
<dbReference type="Gene3D" id="3.90.226.10">
    <property type="entry name" value="2-enoyl-CoA Hydratase, Chain A, domain 1"/>
    <property type="match status" value="1"/>
</dbReference>
<dbReference type="SUPFAM" id="SSF50156">
    <property type="entry name" value="PDZ domain-like"/>
    <property type="match status" value="1"/>
</dbReference>
<dbReference type="RefSeq" id="WP_379046759.1">
    <property type="nucleotide sequence ID" value="NZ_JBHULZ010000041.1"/>
</dbReference>
<dbReference type="Pfam" id="PF13180">
    <property type="entry name" value="PDZ_2"/>
    <property type="match status" value="1"/>
</dbReference>
<keyword evidence="8" id="KW-1185">Reference proteome</keyword>
<dbReference type="InterPro" id="IPR001478">
    <property type="entry name" value="PDZ"/>
</dbReference>
<dbReference type="Gene3D" id="3.30.750.44">
    <property type="match status" value="1"/>
</dbReference>
<comment type="caution">
    <text evidence="7">The sequence shown here is derived from an EMBL/GenBank/DDBJ whole genome shotgun (WGS) entry which is preliminary data.</text>
</comment>
<dbReference type="SUPFAM" id="SSF52096">
    <property type="entry name" value="ClpP/crotonase"/>
    <property type="match status" value="1"/>
</dbReference>
<dbReference type="Pfam" id="PF03572">
    <property type="entry name" value="Peptidase_S41"/>
    <property type="match status" value="1"/>
</dbReference>
<proteinExistence type="inferred from homology"/>
<evidence type="ECO:0000313" key="8">
    <source>
        <dbReference type="Proteomes" id="UP001597357"/>
    </source>
</evidence>
<feature type="domain" description="PDZ" evidence="6">
    <location>
        <begin position="90"/>
        <end position="174"/>
    </location>
</feature>
<dbReference type="Proteomes" id="UP001597357">
    <property type="component" value="Unassembled WGS sequence"/>
</dbReference>
<dbReference type="InterPro" id="IPR029045">
    <property type="entry name" value="ClpP/crotonase-like_dom_sf"/>
</dbReference>
<accession>A0ABW5SDX6</accession>
<keyword evidence="3 5" id="KW-0378">Hydrolase</keyword>
<dbReference type="PROSITE" id="PS50106">
    <property type="entry name" value="PDZ"/>
    <property type="match status" value="1"/>
</dbReference>
<dbReference type="PANTHER" id="PTHR32060:SF30">
    <property type="entry name" value="CARBOXY-TERMINAL PROCESSING PROTEASE CTPA"/>
    <property type="match status" value="1"/>
</dbReference>
<dbReference type="CDD" id="cd07560">
    <property type="entry name" value="Peptidase_S41_CPP"/>
    <property type="match status" value="1"/>
</dbReference>
<keyword evidence="4 5" id="KW-0720">Serine protease</keyword>
<dbReference type="EMBL" id="JBHULZ010000041">
    <property type="protein sequence ID" value="MFD2697968.1"/>
    <property type="molecule type" value="Genomic_DNA"/>
</dbReference>
<dbReference type="SMART" id="SM00245">
    <property type="entry name" value="TSPc"/>
    <property type="match status" value="1"/>
</dbReference>
<evidence type="ECO:0000256" key="5">
    <source>
        <dbReference type="RuleBase" id="RU004404"/>
    </source>
</evidence>
<dbReference type="InterPro" id="IPR004447">
    <property type="entry name" value="Peptidase_S41A"/>
</dbReference>
<reference evidence="8" key="1">
    <citation type="journal article" date="2019" name="Int. J. Syst. Evol. Microbiol.">
        <title>The Global Catalogue of Microorganisms (GCM) 10K type strain sequencing project: providing services to taxonomists for standard genome sequencing and annotation.</title>
        <authorList>
            <consortium name="The Broad Institute Genomics Platform"/>
            <consortium name="The Broad Institute Genome Sequencing Center for Infectious Disease"/>
            <person name="Wu L."/>
            <person name="Ma J."/>
        </authorList>
    </citation>
    <scope>NUCLEOTIDE SEQUENCE [LARGE SCALE GENOMIC DNA]</scope>
    <source>
        <strain evidence="8">KCTC 42255</strain>
    </source>
</reference>
<evidence type="ECO:0000259" key="6">
    <source>
        <dbReference type="PROSITE" id="PS50106"/>
    </source>
</evidence>
<evidence type="ECO:0000256" key="3">
    <source>
        <dbReference type="ARBA" id="ARBA00022801"/>
    </source>
</evidence>
<sequence>MKKINPIYFPLLLGLFLALGIFAGAYLNFETPLDSPNTTNKKKEKLGRLIDYIDYEYVDAVNTDSIVDVTVNSILANLDPHSTYIPQSEYAEVSENMKGDFVGIGINFYRINDTITVIRPLDDSPSAKAGIKAGDRILYADNQALFSAQLSNDSLSKILKGKVNSSVLLKVQRKGSDSLLEIEVERDHIPIKSIDAAYMLGPELGYIKINRFAENTFTEYQEASQKLIDLGAKNMVLDLRDNGGGFLKPAIQIADDFLKEDQLILFTKNKRDEVVKTMASDVGNFESAQVYVLINEHTASASEVIAGALQDHDIGTIIGRRSYGKGLVQREMELGDGSAVRLTVARYYTPTGRSIQKPYGDNNENYHLEYLNRYENGELKHKDSIQVNDSLRYTTPKGKVVYGGGGITPDVFIPKDTHVTKEKLTYMLRGGIMDRFVFNKLEKDRSAFTDLSKEEFIQSYELDEEWIGEFISYLHQFNFDYRFGRYQELLKLYLKASMGEQLFNTQVKEQIINSQDPYIKRVKRLAF</sequence>
<dbReference type="InterPro" id="IPR036034">
    <property type="entry name" value="PDZ_sf"/>
</dbReference>
<dbReference type="PANTHER" id="PTHR32060">
    <property type="entry name" value="TAIL-SPECIFIC PROTEASE"/>
    <property type="match status" value="1"/>
</dbReference>
<protein>
    <submittedName>
        <fullName evidence="7">S41 family peptidase</fullName>
    </submittedName>
</protein>
<organism evidence="7 8">
    <name type="scientific">Mesonia sediminis</name>
    <dbReference type="NCBI Taxonomy" id="1703946"/>
    <lineage>
        <taxon>Bacteria</taxon>
        <taxon>Pseudomonadati</taxon>
        <taxon>Bacteroidota</taxon>
        <taxon>Flavobacteriia</taxon>
        <taxon>Flavobacteriales</taxon>
        <taxon>Flavobacteriaceae</taxon>
        <taxon>Mesonia</taxon>
    </lineage>
</organism>
<keyword evidence="2 5" id="KW-0645">Protease</keyword>
<gene>
    <name evidence="7" type="ORF">ACFSQ0_08195</name>
</gene>
<comment type="similarity">
    <text evidence="1 5">Belongs to the peptidase S41A family.</text>
</comment>
<dbReference type="CDD" id="cd06782">
    <property type="entry name" value="cpPDZ_CPP-like"/>
    <property type="match status" value="1"/>
</dbReference>
<evidence type="ECO:0000256" key="1">
    <source>
        <dbReference type="ARBA" id="ARBA00009179"/>
    </source>
</evidence>
<evidence type="ECO:0000256" key="2">
    <source>
        <dbReference type="ARBA" id="ARBA00022670"/>
    </source>
</evidence>
<dbReference type="NCBIfam" id="TIGR00225">
    <property type="entry name" value="prc"/>
    <property type="match status" value="1"/>
</dbReference>
<dbReference type="SMART" id="SM00228">
    <property type="entry name" value="PDZ"/>
    <property type="match status" value="1"/>
</dbReference>